<accession>A0A5B7I3J2</accession>
<dbReference type="EMBL" id="VSRR010044335">
    <property type="protein sequence ID" value="MPC76833.1"/>
    <property type="molecule type" value="Genomic_DNA"/>
</dbReference>
<keyword evidence="2" id="KW-1185">Reference proteome</keyword>
<name>A0A5B7I3J2_PORTR</name>
<evidence type="ECO:0000313" key="2">
    <source>
        <dbReference type="Proteomes" id="UP000324222"/>
    </source>
</evidence>
<proteinExistence type="predicted"/>
<gene>
    <name evidence="1" type="primary">CSAD</name>
    <name evidence="1" type="ORF">E2C01_071266</name>
</gene>
<organism evidence="1 2">
    <name type="scientific">Portunus trituberculatus</name>
    <name type="common">Swimming crab</name>
    <name type="synonym">Neptunus trituberculatus</name>
    <dbReference type="NCBI Taxonomy" id="210409"/>
    <lineage>
        <taxon>Eukaryota</taxon>
        <taxon>Metazoa</taxon>
        <taxon>Ecdysozoa</taxon>
        <taxon>Arthropoda</taxon>
        <taxon>Crustacea</taxon>
        <taxon>Multicrustacea</taxon>
        <taxon>Malacostraca</taxon>
        <taxon>Eumalacostraca</taxon>
        <taxon>Eucarida</taxon>
        <taxon>Decapoda</taxon>
        <taxon>Pleocyemata</taxon>
        <taxon>Brachyura</taxon>
        <taxon>Eubrachyura</taxon>
        <taxon>Portunoidea</taxon>
        <taxon>Portunidae</taxon>
        <taxon>Portuninae</taxon>
        <taxon>Portunus</taxon>
    </lineage>
</organism>
<comment type="caution">
    <text evidence="1">The sequence shown here is derived from an EMBL/GenBank/DDBJ whole genome shotgun (WGS) entry which is preliminary data.</text>
</comment>
<dbReference type="Gene3D" id="3.90.1150.170">
    <property type="match status" value="1"/>
</dbReference>
<dbReference type="AlphaFoldDB" id="A0A5B7I3J2"/>
<protein>
    <submittedName>
        <fullName evidence="1">Cysteine sulfinic acid decarboxylase</fullName>
    </submittedName>
</protein>
<dbReference type="Proteomes" id="UP000324222">
    <property type="component" value="Unassembled WGS sequence"/>
</dbReference>
<reference evidence="1 2" key="1">
    <citation type="submission" date="2019-05" db="EMBL/GenBank/DDBJ databases">
        <title>Another draft genome of Portunus trituberculatus and its Hox gene families provides insights of decapod evolution.</title>
        <authorList>
            <person name="Jeong J.-H."/>
            <person name="Song I."/>
            <person name="Kim S."/>
            <person name="Choi T."/>
            <person name="Kim D."/>
            <person name="Ryu S."/>
            <person name="Kim W."/>
        </authorList>
    </citation>
    <scope>NUCLEOTIDE SEQUENCE [LARGE SCALE GENOMIC DNA]</scope>
    <source>
        <tissue evidence="1">Muscle</tissue>
    </source>
</reference>
<evidence type="ECO:0000313" key="1">
    <source>
        <dbReference type="EMBL" id="MPC76833.1"/>
    </source>
</evidence>
<sequence length="51" mass="6094">MVREGRMMITYQPLRGRPNFFRLVLQSSQVTSRDLEYFINTIEELAQNSQE</sequence>